<dbReference type="Pfam" id="PF00226">
    <property type="entry name" value="DnaJ"/>
    <property type="match status" value="1"/>
</dbReference>
<dbReference type="Proteomes" id="UP000005237">
    <property type="component" value="Unassembled WGS sequence"/>
</dbReference>
<evidence type="ECO:0000256" key="5">
    <source>
        <dbReference type="ARBA" id="ARBA00023242"/>
    </source>
</evidence>
<dbReference type="GO" id="GO:0003676">
    <property type="term" value="F:nucleic acid binding"/>
    <property type="evidence" value="ECO:0007669"/>
    <property type="project" value="InterPro"/>
</dbReference>
<comment type="subcellular location">
    <subcellularLocation>
        <location evidence="2">Cytoplasm</location>
    </subcellularLocation>
    <subcellularLocation>
        <location evidence="1">Nucleus</location>
    </subcellularLocation>
</comment>
<feature type="region of interest" description="Disordered" evidence="6">
    <location>
        <begin position="288"/>
        <end position="331"/>
    </location>
</feature>
<dbReference type="PANTHER" id="PTHR44313:SF1">
    <property type="entry name" value="DNAJ HOMOLOG SUBFAMILY C MEMBER 17"/>
    <property type="match status" value="1"/>
</dbReference>
<dbReference type="InterPro" id="IPR012677">
    <property type="entry name" value="Nucleotide-bd_a/b_plait_sf"/>
</dbReference>
<dbReference type="PANTHER" id="PTHR44313">
    <property type="entry name" value="DNAJ HOMOLOG SUBFAMILY C MEMBER 17"/>
    <property type="match status" value="1"/>
</dbReference>
<evidence type="ECO:0000256" key="2">
    <source>
        <dbReference type="ARBA" id="ARBA00004496"/>
    </source>
</evidence>
<feature type="region of interest" description="Disordered" evidence="6">
    <location>
        <begin position="120"/>
        <end position="187"/>
    </location>
</feature>
<dbReference type="SMART" id="SM00271">
    <property type="entry name" value="DnaJ"/>
    <property type="match status" value="1"/>
</dbReference>
<reference evidence="9" key="1">
    <citation type="submission" date="2010-08" db="EMBL/GenBank/DDBJ databases">
        <authorList>
            <consortium name="Caenorhabditis japonica Sequencing Consortium"/>
            <person name="Wilson R.K."/>
        </authorList>
    </citation>
    <scope>NUCLEOTIDE SEQUENCE [LARGE SCALE GENOMIC DNA]</scope>
    <source>
        <strain evidence="9">DF5081</strain>
    </source>
</reference>
<reference evidence="8" key="2">
    <citation type="submission" date="2022-06" db="UniProtKB">
        <authorList>
            <consortium name="EnsemblMetazoa"/>
        </authorList>
    </citation>
    <scope>IDENTIFICATION</scope>
    <source>
        <strain evidence="8">DF5081</strain>
    </source>
</reference>
<dbReference type="InterPro" id="IPR036869">
    <property type="entry name" value="J_dom_sf"/>
</dbReference>
<feature type="compositionally biased region" description="Basic and acidic residues" evidence="6">
    <location>
        <begin position="307"/>
        <end position="317"/>
    </location>
</feature>
<evidence type="ECO:0000256" key="4">
    <source>
        <dbReference type="ARBA" id="ARBA00023186"/>
    </source>
</evidence>
<protein>
    <submittedName>
        <fullName evidence="8">J domain-containing protein</fullName>
    </submittedName>
</protein>
<dbReference type="EnsemblMetazoa" id="CJA19034.1">
    <property type="protein sequence ID" value="CJA19034.1"/>
    <property type="gene ID" value="WBGene00138238"/>
</dbReference>
<dbReference type="InterPro" id="IPR052094">
    <property type="entry name" value="Pre-mRNA-splicing_ERAD"/>
</dbReference>
<keyword evidence="5" id="KW-0539">Nucleus</keyword>
<dbReference type="PRINTS" id="PR00625">
    <property type="entry name" value="JDOMAIN"/>
</dbReference>
<feature type="domain" description="J" evidence="7">
    <location>
        <begin position="56"/>
        <end position="122"/>
    </location>
</feature>
<evidence type="ECO:0000256" key="6">
    <source>
        <dbReference type="SAM" id="MobiDB-lite"/>
    </source>
</evidence>
<dbReference type="GO" id="GO:0005737">
    <property type="term" value="C:cytoplasm"/>
    <property type="evidence" value="ECO:0007669"/>
    <property type="project" value="UniProtKB-SubCell"/>
</dbReference>
<dbReference type="GO" id="GO:0000390">
    <property type="term" value="P:spliceosomal complex disassembly"/>
    <property type="evidence" value="ECO:0007669"/>
    <property type="project" value="TreeGrafter"/>
</dbReference>
<evidence type="ECO:0000256" key="1">
    <source>
        <dbReference type="ARBA" id="ARBA00004123"/>
    </source>
</evidence>
<dbReference type="SUPFAM" id="SSF54928">
    <property type="entry name" value="RNA-binding domain, RBD"/>
    <property type="match status" value="1"/>
</dbReference>
<organism evidence="8 9">
    <name type="scientific">Caenorhabditis japonica</name>
    <dbReference type="NCBI Taxonomy" id="281687"/>
    <lineage>
        <taxon>Eukaryota</taxon>
        <taxon>Metazoa</taxon>
        <taxon>Ecdysozoa</taxon>
        <taxon>Nematoda</taxon>
        <taxon>Chromadorea</taxon>
        <taxon>Rhabditida</taxon>
        <taxon>Rhabditina</taxon>
        <taxon>Rhabditomorpha</taxon>
        <taxon>Rhabditoidea</taxon>
        <taxon>Rhabditidae</taxon>
        <taxon>Peloderinae</taxon>
        <taxon>Caenorhabditis</taxon>
    </lineage>
</organism>
<keyword evidence="3" id="KW-0963">Cytoplasm</keyword>
<evidence type="ECO:0000313" key="8">
    <source>
        <dbReference type="EnsemblMetazoa" id="CJA19034.1"/>
    </source>
</evidence>
<evidence type="ECO:0000256" key="3">
    <source>
        <dbReference type="ARBA" id="ARBA00022490"/>
    </source>
</evidence>
<dbReference type="PROSITE" id="PS00636">
    <property type="entry name" value="DNAJ_1"/>
    <property type="match status" value="1"/>
</dbReference>
<dbReference type="InterPro" id="IPR018253">
    <property type="entry name" value="DnaJ_domain_CS"/>
</dbReference>
<evidence type="ECO:0000259" key="7">
    <source>
        <dbReference type="PROSITE" id="PS50076"/>
    </source>
</evidence>
<dbReference type="CDD" id="cd06257">
    <property type="entry name" value="DnaJ"/>
    <property type="match status" value="1"/>
</dbReference>
<keyword evidence="9" id="KW-1185">Reference proteome</keyword>
<dbReference type="SUPFAM" id="SSF46565">
    <property type="entry name" value="Chaperone J-domain"/>
    <property type="match status" value="1"/>
</dbReference>
<proteinExistence type="predicted"/>
<dbReference type="GO" id="GO:0005681">
    <property type="term" value="C:spliceosomal complex"/>
    <property type="evidence" value="ECO:0007669"/>
    <property type="project" value="TreeGrafter"/>
</dbReference>
<keyword evidence="4" id="KW-0143">Chaperone</keyword>
<dbReference type="Gene3D" id="3.30.70.330">
    <property type="match status" value="1"/>
</dbReference>
<name>A0A8R1E291_CAEJA</name>
<evidence type="ECO:0000313" key="9">
    <source>
        <dbReference type="Proteomes" id="UP000005237"/>
    </source>
</evidence>
<dbReference type="PROSITE" id="PS50076">
    <property type="entry name" value="DNAJ_2"/>
    <property type="match status" value="1"/>
</dbReference>
<feature type="compositionally biased region" description="Basic and acidic residues" evidence="6">
    <location>
        <begin position="120"/>
        <end position="159"/>
    </location>
</feature>
<sequence>MQPFENPCQTFADKSHPLFTLIGGLLVEKCWVGPNVSCGFTMNKARYEMPLKPGANPYNILGLQKGCTDKEIQKAYRAQCLKWHPDKNLDNKEEAERRFIEAKEAFDFLYDKEKRADYDKSAEKVRVAEEKQRQRMEKADSHRKKLIEELEKREKDFNTGKRSSTSDGGAVPFPHESKKRKTHENNIREEMEAIRKQLEKEANEEVKRQMEMMKSARSEHKRNIEKATGKLLVKWIVNSGKDYTENDLRELFKNFGAIANVSPIISRKEKRKVIVEFAPGVNAWGAELETGSEPKPELTGEWIEPPVRIEKTEKPEKPSNTGNNFEHMSLEDLEAQIMGGM</sequence>
<dbReference type="InterPro" id="IPR035979">
    <property type="entry name" value="RBD_domain_sf"/>
</dbReference>
<dbReference type="Gene3D" id="1.10.287.110">
    <property type="entry name" value="DnaJ domain"/>
    <property type="match status" value="1"/>
</dbReference>
<accession>A0A8R1E291</accession>
<dbReference type="InterPro" id="IPR001623">
    <property type="entry name" value="DnaJ_domain"/>
</dbReference>
<dbReference type="AlphaFoldDB" id="A0A8R1E291"/>